<accession>A0A3B0ZU51</accession>
<dbReference type="Pfam" id="PF10972">
    <property type="entry name" value="CsiV"/>
    <property type="match status" value="1"/>
</dbReference>
<evidence type="ECO:0000313" key="2">
    <source>
        <dbReference type="EMBL" id="VAW97018.1"/>
    </source>
</evidence>
<feature type="region of interest" description="Disordered" evidence="1">
    <location>
        <begin position="148"/>
        <end position="171"/>
    </location>
</feature>
<protein>
    <submittedName>
        <fullName evidence="2">Uncharacterized protein</fullName>
    </submittedName>
</protein>
<organism evidence="2">
    <name type="scientific">hydrothermal vent metagenome</name>
    <dbReference type="NCBI Taxonomy" id="652676"/>
    <lineage>
        <taxon>unclassified sequences</taxon>
        <taxon>metagenomes</taxon>
        <taxon>ecological metagenomes</taxon>
    </lineage>
</organism>
<dbReference type="InterPro" id="IPR021241">
    <property type="entry name" value="CsiV"/>
</dbReference>
<reference evidence="2" key="1">
    <citation type="submission" date="2018-06" db="EMBL/GenBank/DDBJ databases">
        <authorList>
            <person name="Zhirakovskaya E."/>
        </authorList>
    </citation>
    <scope>NUCLEOTIDE SEQUENCE</scope>
</reference>
<proteinExistence type="predicted"/>
<dbReference type="EMBL" id="UOFR01000043">
    <property type="protein sequence ID" value="VAW97018.1"/>
    <property type="molecule type" value="Genomic_DNA"/>
</dbReference>
<name>A0A3B0ZU51_9ZZZZ</name>
<dbReference type="AlphaFoldDB" id="A0A3B0ZU51"/>
<gene>
    <name evidence="2" type="ORF">MNBD_GAMMA21-812</name>
</gene>
<sequence>MTIIYPLKSSGRFFQLFIFMLFINMTGNIYAADEVRYYDFEVIVFESNDASARLSEVWDNTTTLEVPEKFIHLNSPYPGLMPREYSPKLTFKRLPKSSYRLVQEAKLLAENDKNKILLHTSWRQPGMSSETALPIHFKREFINIATPPQTVPVTDPDLPQSDSIGTETETERSKSRLEGYIRIILSRYLHADVNLIYTTGLPIESTTIITPATQDEELETKAVRLPVIYHLQETRKMRSKEVHYLDHPVLGVIILATPYLGKTLKTR</sequence>
<evidence type="ECO:0000256" key="1">
    <source>
        <dbReference type="SAM" id="MobiDB-lite"/>
    </source>
</evidence>
<feature type="compositionally biased region" description="Low complexity" evidence="1">
    <location>
        <begin position="148"/>
        <end position="159"/>
    </location>
</feature>